<dbReference type="AlphaFoldDB" id="A0A6L2LD81"/>
<name>A0A6L2LD81_TANCI</name>
<dbReference type="EMBL" id="BKCJ010004219">
    <property type="protein sequence ID" value="GEU59723.1"/>
    <property type="molecule type" value="Genomic_DNA"/>
</dbReference>
<organism evidence="4">
    <name type="scientific">Tanacetum cinerariifolium</name>
    <name type="common">Dalmatian daisy</name>
    <name type="synonym">Chrysanthemum cinerariifolium</name>
    <dbReference type="NCBI Taxonomy" id="118510"/>
    <lineage>
        <taxon>Eukaryota</taxon>
        <taxon>Viridiplantae</taxon>
        <taxon>Streptophyta</taxon>
        <taxon>Embryophyta</taxon>
        <taxon>Tracheophyta</taxon>
        <taxon>Spermatophyta</taxon>
        <taxon>Magnoliopsida</taxon>
        <taxon>eudicotyledons</taxon>
        <taxon>Gunneridae</taxon>
        <taxon>Pentapetalae</taxon>
        <taxon>asterids</taxon>
        <taxon>campanulids</taxon>
        <taxon>Asterales</taxon>
        <taxon>Asteraceae</taxon>
        <taxon>Asteroideae</taxon>
        <taxon>Anthemideae</taxon>
        <taxon>Anthemidinae</taxon>
        <taxon>Tanacetum</taxon>
    </lineage>
</organism>
<keyword evidence="4" id="KW-0548">Nucleotidyltransferase</keyword>
<dbReference type="PANTHER" id="PTHR33067">
    <property type="entry name" value="RNA-DIRECTED DNA POLYMERASE-RELATED"/>
    <property type="match status" value="1"/>
</dbReference>
<keyword evidence="1" id="KW-0175">Coiled coil</keyword>
<comment type="caution">
    <text evidence="4">The sequence shown here is derived from an EMBL/GenBank/DDBJ whole genome shotgun (WGS) entry which is preliminary data.</text>
</comment>
<evidence type="ECO:0000256" key="2">
    <source>
        <dbReference type="SAM" id="MobiDB-lite"/>
    </source>
</evidence>
<feature type="chain" id="PRO_5026949567" evidence="3">
    <location>
        <begin position="19"/>
        <end position="663"/>
    </location>
</feature>
<keyword evidence="3" id="KW-0732">Signal</keyword>
<reference evidence="4" key="1">
    <citation type="journal article" date="2019" name="Sci. Rep.">
        <title>Draft genome of Tanacetum cinerariifolium, the natural source of mosquito coil.</title>
        <authorList>
            <person name="Yamashiro T."/>
            <person name="Shiraishi A."/>
            <person name="Satake H."/>
            <person name="Nakayama K."/>
        </authorList>
    </citation>
    <scope>NUCLEOTIDE SEQUENCE</scope>
</reference>
<dbReference type="GO" id="GO:0003964">
    <property type="term" value="F:RNA-directed DNA polymerase activity"/>
    <property type="evidence" value="ECO:0007669"/>
    <property type="project" value="UniProtKB-KW"/>
</dbReference>
<keyword evidence="4" id="KW-0808">Transferase</keyword>
<keyword evidence="4" id="KW-0695">RNA-directed DNA polymerase</keyword>
<dbReference type="CDD" id="cd00303">
    <property type="entry name" value="retropepsin_like"/>
    <property type="match status" value="1"/>
</dbReference>
<evidence type="ECO:0000256" key="3">
    <source>
        <dbReference type="SAM" id="SignalP"/>
    </source>
</evidence>
<dbReference type="InterPro" id="IPR021109">
    <property type="entry name" value="Peptidase_aspartic_dom_sf"/>
</dbReference>
<feature type="compositionally biased region" description="Basic and acidic residues" evidence="2">
    <location>
        <begin position="380"/>
        <end position="392"/>
    </location>
</feature>
<evidence type="ECO:0000256" key="1">
    <source>
        <dbReference type="SAM" id="Coils"/>
    </source>
</evidence>
<accession>A0A6L2LD81</accession>
<proteinExistence type="predicted"/>
<feature type="region of interest" description="Disordered" evidence="2">
    <location>
        <begin position="372"/>
        <end position="392"/>
    </location>
</feature>
<feature type="coiled-coil region" evidence="1">
    <location>
        <begin position="163"/>
        <end position="215"/>
    </location>
</feature>
<gene>
    <name evidence="4" type="ORF">Tci_031701</name>
</gene>
<dbReference type="PANTHER" id="PTHR33067:SF39">
    <property type="entry name" value="TRANSCRIPTION FACTOR INTERACTOR AND REGULATOR CCHC(ZN) FAMILY"/>
    <property type="match status" value="1"/>
</dbReference>
<protein>
    <submittedName>
        <fullName evidence="4">Reverse transcriptase domain-containing protein</fullName>
    </submittedName>
</protein>
<evidence type="ECO:0000313" key="4">
    <source>
        <dbReference type="EMBL" id="GEU59723.1"/>
    </source>
</evidence>
<feature type="signal peptide" evidence="3">
    <location>
        <begin position="1"/>
        <end position="18"/>
    </location>
</feature>
<dbReference type="Gene3D" id="2.40.70.10">
    <property type="entry name" value="Acid Proteases"/>
    <property type="match status" value="1"/>
</dbReference>
<sequence length="663" mass="75680">MVLARVMWRLFVVVGGRGILMDQGRLCGAFRDQEMVIVADPKETATPSTIIHTEAKSKDKGKGILVEEPKPLKKQADIEQDKAYARELEAELNKNIDWDEVIDHVQRKEKEVNALKRYQALKRKPQTEAQARKNMMIYPRNVAGFKMDYFKGMTYDDIRPIFEKEFNSNVAFLQKTKEKMEEEDSRALKRLSETQKEKAAKKQKLDEEVAELKRHIQIVPNDEDDVYTEATPLACKVSVVDYEIYTLNNKPYYKIIRADGSPHLFLSFLSLLRNFDREDLEVLWELVKERFASSKPKNFLDDCLLTTLTYMFEKPDVQAQVWKSQRTVHGLAKINIASSSGSDSLPSNTIANPRGDLNAITTRSGVAYVGPTIPPTPLSKEVEHETEATEDKLPEKLRDPGRFLIPCDSQRLESCMALADLGGSINLMPLFVWKKLSLPDLTSTRMTLELDTRNFSHPAGIAEDVFVQVGKFTFPANLVIVDYDVEPRIPLILGRPFLMTARALVDVHGEELILRDGDEQLIFHAYSTSKHPHKHGNESINMINLIDITCEDHFLEVLKFKKLNHPSSGSTTPFSDSSPSLTPFETSDSLLKEFTDELDFLDLIPPGKEDNNFNFEADLREIEFLLHLCLVKNRQSVMVSKRNERISELKNRKRDMGLKTDMV</sequence>